<name>A0A433SM71_ELYCH</name>
<dbReference type="Pfam" id="PF00059">
    <property type="entry name" value="Lectin_C"/>
    <property type="match status" value="1"/>
</dbReference>
<dbReference type="InterPro" id="IPR050111">
    <property type="entry name" value="C-type_lectin/snaclec_domain"/>
</dbReference>
<dbReference type="PROSITE" id="PS50041">
    <property type="entry name" value="C_TYPE_LECTIN_2"/>
    <property type="match status" value="1"/>
</dbReference>
<dbReference type="AlphaFoldDB" id="A0A433SM71"/>
<sequence>MNHPNIYFSPFSVAGASSDMRKRFLHQTSNVECQTWQIGDSWIAPSLIFCSFRCMSTANCQAVVFNETTGLCRMGSVAFGPVAQVSGIPETSSLDKIYYMKQPVPPCNTANNFAIYDKCGASACLYLSTSVAYGYDEAKRFCSEINSRLFVGNSMAKYSLFWYVSKYIVQKNTFIGLNDIEVEGTFVWENGEPLSAEQNQYIWQPYQPNNYGEGEDCVEANHEPYPDLIRPTIALNDDVCWAVNRYICERCEQC</sequence>
<dbReference type="PANTHER" id="PTHR22803">
    <property type="entry name" value="MANNOSE, PHOSPHOLIPASE, LECTIN RECEPTOR RELATED"/>
    <property type="match status" value="1"/>
</dbReference>
<dbReference type="InterPro" id="IPR016186">
    <property type="entry name" value="C-type_lectin-like/link_sf"/>
</dbReference>
<feature type="domain" description="C-type lectin" evidence="1">
    <location>
        <begin position="120"/>
        <end position="249"/>
    </location>
</feature>
<dbReference type="Proteomes" id="UP000271974">
    <property type="component" value="Unassembled WGS sequence"/>
</dbReference>
<evidence type="ECO:0000313" key="3">
    <source>
        <dbReference type="Proteomes" id="UP000271974"/>
    </source>
</evidence>
<accession>A0A433SM71</accession>
<dbReference type="OrthoDB" id="6096254at2759"/>
<proteinExistence type="predicted"/>
<evidence type="ECO:0000259" key="1">
    <source>
        <dbReference type="PROSITE" id="PS50041"/>
    </source>
</evidence>
<reference evidence="2 3" key="1">
    <citation type="submission" date="2019-01" db="EMBL/GenBank/DDBJ databases">
        <title>A draft genome assembly of the solar-powered sea slug Elysia chlorotica.</title>
        <authorList>
            <person name="Cai H."/>
            <person name="Li Q."/>
            <person name="Fang X."/>
            <person name="Li J."/>
            <person name="Curtis N.E."/>
            <person name="Altenburger A."/>
            <person name="Shibata T."/>
            <person name="Feng M."/>
            <person name="Maeda T."/>
            <person name="Schwartz J.A."/>
            <person name="Shigenobu S."/>
            <person name="Lundholm N."/>
            <person name="Nishiyama T."/>
            <person name="Yang H."/>
            <person name="Hasebe M."/>
            <person name="Li S."/>
            <person name="Pierce S.K."/>
            <person name="Wang J."/>
        </authorList>
    </citation>
    <scope>NUCLEOTIDE SEQUENCE [LARGE SCALE GENOMIC DNA]</scope>
    <source>
        <strain evidence="2">EC2010</strain>
        <tissue evidence="2">Whole organism of an adult</tissue>
    </source>
</reference>
<gene>
    <name evidence="2" type="ORF">EGW08_021997</name>
</gene>
<dbReference type="Gene3D" id="3.10.100.10">
    <property type="entry name" value="Mannose-Binding Protein A, subunit A"/>
    <property type="match status" value="1"/>
</dbReference>
<keyword evidence="3" id="KW-1185">Reference proteome</keyword>
<protein>
    <recommendedName>
        <fullName evidence="1">C-type lectin domain-containing protein</fullName>
    </recommendedName>
</protein>
<dbReference type="EMBL" id="RQTK01001454">
    <property type="protein sequence ID" value="RUS70237.1"/>
    <property type="molecule type" value="Genomic_DNA"/>
</dbReference>
<dbReference type="SMART" id="SM00034">
    <property type="entry name" value="CLECT"/>
    <property type="match status" value="1"/>
</dbReference>
<dbReference type="SUPFAM" id="SSF56436">
    <property type="entry name" value="C-type lectin-like"/>
    <property type="match status" value="1"/>
</dbReference>
<organism evidence="2 3">
    <name type="scientific">Elysia chlorotica</name>
    <name type="common">Eastern emerald elysia</name>
    <name type="synonym">Sea slug</name>
    <dbReference type="NCBI Taxonomy" id="188477"/>
    <lineage>
        <taxon>Eukaryota</taxon>
        <taxon>Metazoa</taxon>
        <taxon>Spiralia</taxon>
        <taxon>Lophotrochozoa</taxon>
        <taxon>Mollusca</taxon>
        <taxon>Gastropoda</taxon>
        <taxon>Heterobranchia</taxon>
        <taxon>Euthyneura</taxon>
        <taxon>Panpulmonata</taxon>
        <taxon>Sacoglossa</taxon>
        <taxon>Placobranchoidea</taxon>
        <taxon>Plakobranchidae</taxon>
        <taxon>Elysia</taxon>
    </lineage>
</organism>
<comment type="caution">
    <text evidence="2">The sequence shown here is derived from an EMBL/GenBank/DDBJ whole genome shotgun (WGS) entry which is preliminary data.</text>
</comment>
<dbReference type="InterPro" id="IPR001304">
    <property type="entry name" value="C-type_lectin-like"/>
</dbReference>
<dbReference type="InterPro" id="IPR016187">
    <property type="entry name" value="CTDL_fold"/>
</dbReference>
<evidence type="ECO:0000313" key="2">
    <source>
        <dbReference type="EMBL" id="RUS70237.1"/>
    </source>
</evidence>